<dbReference type="EMBL" id="JACJQT010000119">
    <property type="protein sequence ID" value="MBD2281439.1"/>
    <property type="molecule type" value="Genomic_DNA"/>
</dbReference>
<gene>
    <name evidence="1" type="ORF">H6F99_25155</name>
</gene>
<comment type="caution">
    <text evidence="1">The sequence shown here is derived from an EMBL/GenBank/DDBJ whole genome shotgun (WGS) entry which is preliminary data.</text>
</comment>
<protein>
    <submittedName>
        <fullName evidence="1">Uncharacterized protein</fullName>
    </submittedName>
</protein>
<evidence type="ECO:0000313" key="2">
    <source>
        <dbReference type="Proteomes" id="UP000606721"/>
    </source>
</evidence>
<reference evidence="1 2" key="1">
    <citation type="journal article" date="2020" name="ISME J.">
        <title>Comparative genomics reveals insights into cyanobacterial evolution and habitat adaptation.</title>
        <authorList>
            <person name="Chen M.Y."/>
            <person name="Teng W.K."/>
            <person name="Zhao L."/>
            <person name="Hu C.X."/>
            <person name="Zhou Y.K."/>
            <person name="Han B.P."/>
            <person name="Song L.R."/>
            <person name="Shu W.S."/>
        </authorList>
    </citation>
    <scope>NUCLEOTIDE SEQUENCE [LARGE SCALE GENOMIC DNA]</scope>
    <source>
        <strain evidence="1 2">FACHB-1040</strain>
    </source>
</reference>
<keyword evidence="2" id="KW-1185">Reference proteome</keyword>
<name>A0ABR8C2W0_APHFL</name>
<dbReference type="RefSeq" id="WP_168467349.1">
    <property type="nucleotide sequence ID" value="NZ_JACJQT010000119.1"/>
</dbReference>
<accession>A0ABR8C2W0</accession>
<proteinExistence type="predicted"/>
<dbReference type="Proteomes" id="UP000606721">
    <property type="component" value="Unassembled WGS sequence"/>
</dbReference>
<organism evidence="1 2">
    <name type="scientific">Aphanizomenon flos-aquae FACHB-1040</name>
    <dbReference type="NCBI Taxonomy" id="2692887"/>
    <lineage>
        <taxon>Bacteria</taxon>
        <taxon>Bacillati</taxon>
        <taxon>Cyanobacteriota</taxon>
        <taxon>Cyanophyceae</taxon>
        <taxon>Nostocales</taxon>
        <taxon>Aphanizomenonaceae</taxon>
        <taxon>Aphanizomenon</taxon>
    </lineage>
</organism>
<sequence length="295" mass="34795">MFNIKADSELQKQLNNLQKYYPPEVRLEINHFIDILKRDGQFSKTDFYDVNTHKISGLSCNLFYRSNFANKEVLIIAIKLKPADIFRQRFNIQDEWDDKDVIESIPQYDKPEKIVKAIELIHQGIQDSYELGYQLGHRGKEKRYISRHGQYAKHTLEQLKLITKTRKGNKWILEITEQGRRIAEGINDDLKRRLLYEAMLHYPPVWRIIVAVSEIDSQLNEDLILNDELVKNLVFPEILRGADTSNRRSQTLKNWIKSISIFFGMPIRLHNRGMQLTIPMLYAENGYNNENTEED</sequence>
<evidence type="ECO:0000313" key="1">
    <source>
        <dbReference type="EMBL" id="MBD2281439.1"/>
    </source>
</evidence>